<gene>
    <name evidence="6" type="ORF">ACFPFO_21675</name>
</gene>
<dbReference type="RefSeq" id="WP_224830304.1">
    <property type="nucleotide sequence ID" value="NZ_JAIVEF010000048.1"/>
</dbReference>
<evidence type="ECO:0000256" key="5">
    <source>
        <dbReference type="RuleBase" id="RU363041"/>
    </source>
</evidence>
<keyword evidence="7" id="KW-1185">Reference proteome</keyword>
<name>A0ABD5QKY1_9EURY</name>
<dbReference type="AlphaFoldDB" id="A0ABD5QKY1"/>
<keyword evidence="4 5" id="KW-0472">Membrane</keyword>
<reference evidence="6 7" key="1">
    <citation type="journal article" date="2019" name="Int. J. Syst. Evol. Microbiol.">
        <title>The Global Catalogue of Microorganisms (GCM) 10K type strain sequencing project: providing services to taxonomists for standard genome sequencing and annotation.</title>
        <authorList>
            <consortium name="The Broad Institute Genomics Platform"/>
            <consortium name="The Broad Institute Genome Sequencing Center for Infectious Disease"/>
            <person name="Wu L."/>
            <person name="Ma J."/>
        </authorList>
    </citation>
    <scope>NUCLEOTIDE SEQUENCE [LARGE SCALE GENOMIC DNA]</scope>
    <source>
        <strain evidence="6 7">CGMCC 1.15824</strain>
    </source>
</reference>
<keyword evidence="3 5" id="KW-1133">Transmembrane helix</keyword>
<proteinExistence type="inferred from homology"/>
<feature type="transmembrane region" description="Helical" evidence="5">
    <location>
        <begin position="314"/>
        <end position="336"/>
    </location>
</feature>
<feature type="transmembrane region" description="Helical" evidence="5">
    <location>
        <begin position="287"/>
        <end position="308"/>
    </location>
</feature>
<evidence type="ECO:0000313" key="7">
    <source>
        <dbReference type="Proteomes" id="UP001595925"/>
    </source>
</evidence>
<evidence type="ECO:0000256" key="1">
    <source>
        <dbReference type="ARBA" id="ARBA00004141"/>
    </source>
</evidence>
<dbReference type="Proteomes" id="UP001595925">
    <property type="component" value="Unassembled WGS sequence"/>
</dbReference>
<dbReference type="EMBL" id="JBHSJG010000068">
    <property type="protein sequence ID" value="MFC4990310.1"/>
    <property type="molecule type" value="Genomic_DNA"/>
</dbReference>
<feature type="transmembrane region" description="Helical" evidence="5">
    <location>
        <begin position="98"/>
        <end position="115"/>
    </location>
</feature>
<evidence type="ECO:0000256" key="2">
    <source>
        <dbReference type="ARBA" id="ARBA00022692"/>
    </source>
</evidence>
<dbReference type="Pfam" id="PF01925">
    <property type="entry name" value="TauE"/>
    <property type="match status" value="1"/>
</dbReference>
<comment type="caution">
    <text evidence="6">The sequence shown here is derived from an EMBL/GenBank/DDBJ whole genome shotgun (WGS) entry which is preliminary data.</text>
</comment>
<accession>A0ABD5QKY1</accession>
<feature type="transmembrane region" description="Helical" evidence="5">
    <location>
        <begin position="121"/>
        <end position="138"/>
    </location>
</feature>
<feature type="transmembrane region" description="Helical" evidence="5">
    <location>
        <begin position="258"/>
        <end position="280"/>
    </location>
</feature>
<evidence type="ECO:0000256" key="3">
    <source>
        <dbReference type="ARBA" id="ARBA00022989"/>
    </source>
</evidence>
<feature type="transmembrane region" description="Helical" evidence="5">
    <location>
        <begin position="187"/>
        <end position="208"/>
    </location>
</feature>
<protein>
    <recommendedName>
        <fullName evidence="5">Probable membrane transporter protein</fullName>
    </recommendedName>
</protein>
<feature type="transmembrane region" description="Helical" evidence="5">
    <location>
        <begin position="51"/>
        <end position="69"/>
    </location>
</feature>
<keyword evidence="5" id="KW-1003">Cell membrane</keyword>
<keyword evidence="2 5" id="KW-0812">Transmembrane</keyword>
<feature type="transmembrane region" description="Helical" evidence="5">
    <location>
        <begin position="159"/>
        <end position="181"/>
    </location>
</feature>
<sequence length="338" mass="35689">MTDESPDDLKELPGKIVANDPTEIGATARELDLGQTVSERMRLPQATLKRLGLLMVVYLVGLAAMVPFFDNGVGPTALPLLPIVILVALLFEWMDSAAGMGFGTALAPLLFLMGYNPLQVIPVLLISETVTGAVSGGVHHELKNASFSFSPLNEATKTMLFIGAIGSLATGVSITLAYFALTLPESYIKMYVSLLVLAMGVIGVVRARIVTTIAYKPRRLLIFAALAGFNKGIGGGGFGPVVTLGQILSGVYEKSATAIASLAESIVSLVGVVTFFAISARGIELDLTLLPSIYTGGFIAAIGAPYLVRVVPNHVWRYVIPLYAFTIGVLGLFMGLEI</sequence>
<comment type="caution">
    <text evidence="5">Lacks conserved residue(s) required for the propagation of feature annotation.</text>
</comment>
<feature type="transmembrane region" description="Helical" evidence="5">
    <location>
        <begin position="75"/>
        <end position="91"/>
    </location>
</feature>
<evidence type="ECO:0000313" key="6">
    <source>
        <dbReference type="EMBL" id="MFC4990310.1"/>
    </source>
</evidence>
<comment type="subcellular location">
    <subcellularLocation>
        <location evidence="5">Cell membrane</location>
        <topology evidence="5">Multi-pass membrane protein</topology>
    </subcellularLocation>
    <subcellularLocation>
        <location evidence="1">Membrane</location>
        <topology evidence="1">Multi-pass membrane protein</topology>
    </subcellularLocation>
</comment>
<dbReference type="GO" id="GO:0005886">
    <property type="term" value="C:plasma membrane"/>
    <property type="evidence" value="ECO:0007669"/>
    <property type="project" value="UniProtKB-SubCell"/>
</dbReference>
<feature type="transmembrane region" description="Helical" evidence="5">
    <location>
        <begin position="220"/>
        <end position="238"/>
    </location>
</feature>
<comment type="similarity">
    <text evidence="5">Belongs to the 4-toluene sulfonate uptake permease (TSUP) (TC 2.A.102) family.</text>
</comment>
<organism evidence="6 7">
    <name type="scientific">Saliphagus infecundisoli</name>
    <dbReference type="NCBI Taxonomy" id="1849069"/>
    <lineage>
        <taxon>Archaea</taxon>
        <taxon>Methanobacteriati</taxon>
        <taxon>Methanobacteriota</taxon>
        <taxon>Stenosarchaea group</taxon>
        <taxon>Halobacteria</taxon>
        <taxon>Halobacteriales</taxon>
        <taxon>Natrialbaceae</taxon>
        <taxon>Saliphagus</taxon>
    </lineage>
</organism>
<dbReference type="InterPro" id="IPR002781">
    <property type="entry name" value="TM_pro_TauE-like"/>
</dbReference>
<evidence type="ECO:0000256" key="4">
    <source>
        <dbReference type="ARBA" id="ARBA00023136"/>
    </source>
</evidence>